<organism evidence="1 2">
    <name type="scientific">Polistes dominula</name>
    <name type="common">European paper wasp</name>
    <name type="synonym">Vespa dominula</name>
    <dbReference type="NCBI Taxonomy" id="743375"/>
    <lineage>
        <taxon>Eukaryota</taxon>
        <taxon>Metazoa</taxon>
        <taxon>Ecdysozoa</taxon>
        <taxon>Arthropoda</taxon>
        <taxon>Hexapoda</taxon>
        <taxon>Insecta</taxon>
        <taxon>Pterygota</taxon>
        <taxon>Neoptera</taxon>
        <taxon>Endopterygota</taxon>
        <taxon>Hymenoptera</taxon>
        <taxon>Apocrita</taxon>
        <taxon>Aculeata</taxon>
        <taxon>Vespoidea</taxon>
        <taxon>Vespidae</taxon>
        <taxon>Polistinae</taxon>
        <taxon>Polistini</taxon>
        <taxon>Polistes</taxon>
    </lineage>
</organism>
<keyword evidence="1" id="KW-1185">Reference proteome</keyword>
<dbReference type="Proteomes" id="UP000694924">
    <property type="component" value="Unplaced"/>
</dbReference>
<dbReference type="GeneID" id="107073278"/>
<sequence>MILPNICQCYEEDVKKNLNISEKAMDKRFAATLTSAASWAVRDVKRAGKCEITNMRFEISCLLIAHLAATTVIAAPNNRNVRDVTDIPSWYLPCGDVIEQGFDGDSQQELDSILSHLKLMHKITLEEYLYHDYEYLYNRVRIGVQEHQYIPNWLPGKKDSNYIKRLGKSSQQTIINHLPKLHMDLQKFAVAFEELVQDEPISKTHDALKATQSQILSMLCEVESTIADLPSLRLPQRIERSIMNQRERDPVDDTRRLVRDWGVLIKYKDYLHAWRRVFDY</sequence>
<gene>
    <name evidence="2" type="primary">LOC107073278</name>
</gene>
<dbReference type="RefSeq" id="XP_015189353.1">
    <property type="nucleotide sequence ID" value="XM_015333867.1"/>
</dbReference>
<evidence type="ECO:0000313" key="2">
    <source>
        <dbReference type="RefSeq" id="XP_015189353.1"/>
    </source>
</evidence>
<accession>A0ABM1JA65</accession>
<name>A0ABM1JA65_POLDO</name>
<protein>
    <submittedName>
        <fullName evidence="2">Uncharacterized protein LOC107073278</fullName>
    </submittedName>
</protein>
<evidence type="ECO:0000313" key="1">
    <source>
        <dbReference type="Proteomes" id="UP000694924"/>
    </source>
</evidence>
<reference evidence="2" key="1">
    <citation type="submission" date="2025-08" db="UniProtKB">
        <authorList>
            <consortium name="RefSeq"/>
        </authorList>
    </citation>
    <scope>IDENTIFICATION</scope>
    <source>
        <tissue evidence="2">Whole body</tissue>
    </source>
</reference>
<proteinExistence type="predicted"/>